<evidence type="ECO:0000259" key="10">
    <source>
        <dbReference type="PROSITE" id="PS50885"/>
    </source>
</evidence>
<reference evidence="11 12" key="1">
    <citation type="journal article" date="2023" name="Microorganisms">
        <title>Thiorhodovibrio frisius and Trv. litoralis spp. nov., Two Novel Members from a Clade of Fastidious Purple Sulfur Bacteria That Exhibit Unique Red-Shifted Light-Harvesting Capabilities.</title>
        <authorList>
            <person name="Methner A."/>
            <person name="Kuzyk S.B."/>
            <person name="Petersen J."/>
            <person name="Bauer S."/>
            <person name="Brinkmann H."/>
            <person name="Sichau K."/>
            <person name="Wanner G."/>
            <person name="Wolf J."/>
            <person name="Neumann-Schaal M."/>
            <person name="Henke P."/>
            <person name="Tank M."/>
            <person name="Sproer C."/>
            <person name="Bunk B."/>
            <person name="Overmann J."/>
        </authorList>
    </citation>
    <scope>NUCLEOTIDE SEQUENCE [LARGE SCALE GENOMIC DNA]</scope>
    <source>
        <strain evidence="11 12">DSM 6702</strain>
    </source>
</reference>
<feature type="transmembrane region" description="Helical" evidence="7">
    <location>
        <begin position="197"/>
        <end position="219"/>
    </location>
</feature>
<evidence type="ECO:0000259" key="9">
    <source>
        <dbReference type="PROSITE" id="PS50192"/>
    </source>
</evidence>
<evidence type="ECO:0000256" key="5">
    <source>
        <dbReference type="PROSITE-ProRule" id="PRU00284"/>
    </source>
</evidence>
<comment type="subcellular location">
    <subcellularLocation>
        <location evidence="1">Cell inner membrane</location>
        <topology evidence="1">Multi-pass membrane protein</topology>
    </subcellularLocation>
</comment>
<dbReference type="PROSITE" id="PS50192">
    <property type="entry name" value="T_SNARE"/>
    <property type="match status" value="1"/>
</dbReference>
<evidence type="ECO:0000256" key="4">
    <source>
        <dbReference type="ARBA" id="ARBA00029447"/>
    </source>
</evidence>
<dbReference type="CDD" id="cd06225">
    <property type="entry name" value="HAMP"/>
    <property type="match status" value="1"/>
</dbReference>
<evidence type="ECO:0000256" key="6">
    <source>
        <dbReference type="SAM" id="MobiDB-lite"/>
    </source>
</evidence>
<dbReference type="InterPro" id="IPR000727">
    <property type="entry name" value="T_SNARE_dom"/>
</dbReference>
<dbReference type="InterPro" id="IPR029151">
    <property type="entry name" value="Sensor-like_sf"/>
</dbReference>
<organism evidence="11 12">
    <name type="scientific">Thiorhodovibrio winogradskyi</name>
    <dbReference type="NCBI Taxonomy" id="77007"/>
    <lineage>
        <taxon>Bacteria</taxon>
        <taxon>Pseudomonadati</taxon>
        <taxon>Pseudomonadota</taxon>
        <taxon>Gammaproteobacteria</taxon>
        <taxon>Chromatiales</taxon>
        <taxon>Chromatiaceae</taxon>
        <taxon>Thiorhodovibrio</taxon>
    </lineage>
</organism>
<evidence type="ECO:0000256" key="7">
    <source>
        <dbReference type="SAM" id="Phobius"/>
    </source>
</evidence>
<dbReference type="SMART" id="SM00304">
    <property type="entry name" value="HAMP"/>
    <property type="match status" value="2"/>
</dbReference>
<feature type="domain" description="HAMP" evidence="10">
    <location>
        <begin position="220"/>
        <end position="274"/>
    </location>
</feature>
<dbReference type="SUPFAM" id="SSF103190">
    <property type="entry name" value="Sensory domain-like"/>
    <property type="match status" value="1"/>
</dbReference>
<sequence length="551" mass="58580">MWNNLTIRARLIGIIVLLLMLIGIAALLISSQGARRMGHALVDHTLKMKIEGDIWSASNTVADEWGTLQLVDGKLVDAEGRPINDRFEVVDKLNRELGVLATVFVRDGRDFTRVTTNILLPNGRRAVGTQLGQDSSAFAPVSSGQRYIGEANILGISHLTVYEPIKSASNQVIGILFLGIPRQVIDGIVGQGVNQMLTTLVISILVLIAVGVGVAVWLARIIVKPITLLSEALHEIAAGEGDLTRQLEVRGRNELATLAAAFNTFVGNNRELIRQVGAASGQLATAATQLSSTTEETREQVRREHSETDQVATAMNQMAATVQEIARNASEAARAAVTTHGEATTGETVVRNTIRTIDALAQEVHNASQVMTELHGDSENIGKVLDVIRGIAEQTNLLALNAAIEAARAGDQGRGFAVVADEVRTLAGRTQSSTTEIQATIERLQSGTSSAVKVMEKGRGKAGLSMAQAIKAGESLQAISNAINNISDMNAQIASAAEQQSAVTEEINQNISNIALAVEQTASGSHQIATASDELSRLAAELQNLVGRFKV</sequence>
<dbReference type="Pfam" id="PF00672">
    <property type="entry name" value="HAMP"/>
    <property type="match status" value="1"/>
</dbReference>
<comment type="similarity">
    <text evidence="4">Belongs to the methyl-accepting chemotaxis (MCP) protein family.</text>
</comment>
<proteinExistence type="inferred from homology"/>
<dbReference type="PANTHER" id="PTHR32089">
    <property type="entry name" value="METHYL-ACCEPTING CHEMOTAXIS PROTEIN MCPB"/>
    <property type="match status" value="1"/>
</dbReference>
<feature type="domain" description="HAMP" evidence="10">
    <location>
        <begin position="282"/>
        <end position="327"/>
    </location>
</feature>
<dbReference type="InterPro" id="IPR004089">
    <property type="entry name" value="MCPsignal_dom"/>
</dbReference>
<feature type="compositionally biased region" description="Basic and acidic residues" evidence="6">
    <location>
        <begin position="295"/>
        <end position="308"/>
    </location>
</feature>
<dbReference type="PROSITE" id="PS50885">
    <property type="entry name" value="HAMP"/>
    <property type="match status" value="2"/>
</dbReference>
<feature type="domain" description="Methyl-accepting transducer" evidence="8">
    <location>
        <begin position="279"/>
        <end position="515"/>
    </location>
</feature>
<evidence type="ECO:0000313" key="11">
    <source>
        <dbReference type="EMBL" id="WPL17050.1"/>
    </source>
</evidence>
<gene>
    <name evidence="11" type="primary">yoaH_2</name>
    <name evidence="11" type="ORF">Thiowin_02036</name>
</gene>
<dbReference type="SUPFAM" id="SSF58104">
    <property type="entry name" value="Methyl-accepting chemotaxis protein (MCP) signaling domain"/>
    <property type="match status" value="1"/>
</dbReference>
<dbReference type="InterPro" id="IPR004090">
    <property type="entry name" value="Chemotax_Me-accpt_rcpt"/>
</dbReference>
<keyword evidence="7" id="KW-0472">Membrane</keyword>
<dbReference type="Pfam" id="PF17201">
    <property type="entry name" value="Cache_3-Cache_2"/>
    <property type="match status" value="1"/>
</dbReference>
<dbReference type="RefSeq" id="WP_328987568.1">
    <property type="nucleotide sequence ID" value="NZ_CP121472.1"/>
</dbReference>
<keyword evidence="2" id="KW-0997">Cell inner membrane</keyword>
<keyword evidence="7" id="KW-0812">Transmembrane</keyword>
<dbReference type="EMBL" id="CP121472">
    <property type="protein sequence ID" value="WPL17050.1"/>
    <property type="molecule type" value="Genomic_DNA"/>
</dbReference>
<dbReference type="PROSITE" id="PS50111">
    <property type="entry name" value="CHEMOTAXIS_TRANSDUC_2"/>
    <property type="match status" value="1"/>
</dbReference>
<keyword evidence="2" id="KW-1003">Cell membrane</keyword>
<accession>A0ABZ0SBS3</accession>
<evidence type="ECO:0000256" key="1">
    <source>
        <dbReference type="ARBA" id="ARBA00004429"/>
    </source>
</evidence>
<keyword evidence="7" id="KW-1133">Transmembrane helix</keyword>
<evidence type="ECO:0000256" key="2">
    <source>
        <dbReference type="ARBA" id="ARBA00022519"/>
    </source>
</evidence>
<evidence type="ECO:0000259" key="8">
    <source>
        <dbReference type="PROSITE" id="PS50111"/>
    </source>
</evidence>
<dbReference type="Gene3D" id="1.10.287.950">
    <property type="entry name" value="Methyl-accepting chemotaxis protein"/>
    <property type="match status" value="1"/>
</dbReference>
<feature type="domain" description="T-SNARE coiled-coil homology" evidence="9">
    <location>
        <begin position="474"/>
        <end position="528"/>
    </location>
</feature>
<keyword evidence="12" id="KW-1185">Reference proteome</keyword>
<keyword evidence="3 5" id="KW-0807">Transducer</keyword>
<feature type="transmembrane region" description="Helical" evidence="7">
    <location>
        <begin position="12"/>
        <end position="29"/>
    </location>
</feature>
<evidence type="ECO:0000313" key="12">
    <source>
        <dbReference type="Proteomes" id="UP001432180"/>
    </source>
</evidence>
<dbReference type="PANTHER" id="PTHR32089:SF112">
    <property type="entry name" value="LYSOZYME-LIKE PROTEIN-RELATED"/>
    <property type="match status" value="1"/>
</dbReference>
<dbReference type="SMART" id="SM00283">
    <property type="entry name" value="MA"/>
    <property type="match status" value="1"/>
</dbReference>
<dbReference type="InterPro" id="IPR033462">
    <property type="entry name" value="Cache_3-Cache_2"/>
</dbReference>
<evidence type="ECO:0000256" key="3">
    <source>
        <dbReference type="ARBA" id="ARBA00023224"/>
    </source>
</evidence>
<name>A0ABZ0SBS3_9GAMM</name>
<dbReference type="InterPro" id="IPR003660">
    <property type="entry name" value="HAMP_dom"/>
</dbReference>
<dbReference type="CDD" id="cd11386">
    <property type="entry name" value="MCP_signal"/>
    <property type="match status" value="1"/>
</dbReference>
<feature type="region of interest" description="Disordered" evidence="6">
    <location>
        <begin position="287"/>
        <end position="309"/>
    </location>
</feature>
<dbReference type="Pfam" id="PF00015">
    <property type="entry name" value="MCPsignal"/>
    <property type="match status" value="1"/>
</dbReference>
<protein>
    <submittedName>
        <fullName evidence="11">Methyl-accepting chemotaxis protein YoaH</fullName>
    </submittedName>
</protein>
<dbReference type="PRINTS" id="PR00260">
    <property type="entry name" value="CHEMTRNSDUCR"/>
</dbReference>
<dbReference type="Proteomes" id="UP001432180">
    <property type="component" value="Chromosome"/>
</dbReference>